<name>A0A1H0CQP6_9RHOB</name>
<dbReference type="GO" id="GO:0005509">
    <property type="term" value="F:calcium ion binding"/>
    <property type="evidence" value="ECO:0007669"/>
    <property type="project" value="InterPro"/>
</dbReference>
<proteinExistence type="predicted"/>
<reference evidence="2 3" key="1">
    <citation type="submission" date="2016-11" db="EMBL/GenBank/DDBJ databases">
        <authorList>
            <person name="Varghese N."/>
            <person name="Submissions S."/>
        </authorList>
    </citation>
    <scope>NUCLEOTIDE SEQUENCE [LARGE SCALE GENOMIC DNA]</scope>
    <source>
        <strain evidence="2 3">DSM 29620</strain>
    </source>
</reference>
<keyword evidence="3" id="KW-1185">Reference proteome</keyword>
<evidence type="ECO:0000313" key="3">
    <source>
        <dbReference type="Proteomes" id="UP000324252"/>
    </source>
</evidence>
<dbReference type="SUPFAM" id="SSF101908">
    <property type="entry name" value="Putative isomerase YbhE"/>
    <property type="match status" value="1"/>
</dbReference>
<dbReference type="Gene3D" id="2.150.10.10">
    <property type="entry name" value="Serralysin-like metalloprotease, C-terminal"/>
    <property type="match status" value="1"/>
</dbReference>
<dbReference type="OrthoDB" id="9342475at2"/>
<dbReference type="Proteomes" id="UP000324252">
    <property type="component" value="Unassembled WGS sequence"/>
</dbReference>
<feature type="domain" description="DUF4214" evidence="1">
    <location>
        <begin position="584"/>
        <end position="653"/>
    </location>
</feature>
<dbReference type="AlphaFoldDB" id="A0A1H0CQP6"/>
<sequence length="885" mass="92650">MAYFRTIGTWRAGAERFLSGIDDLYLRQSGGSVQLYQLSGTGVQVWDVADAPRTVFQRDRLDDPVPGLRPELGSGRYMGQDVLWLYGQNGPGVQAFGFDGAGALSLLGSFVFGTGRITALAETDGAAGRVYVTAAMDRPELTLWHADAQDRPVEVARQAVGDTVAALATVTQGGADYLLALSPDTATLASYRIAGDRLEAVAMVDPAQGLPVAVPHLLEVVELAGRDYVLLGAHGTSSISVLEMRDGVPVLRDQVGDDMKTRFQNITVLDTVAVSERVFVLAGGADDGLSLLELLPGGRLLHHATVADGPATSLANVPALAVGVVDGRIMVFASGQEADGVTVLAIETGELAPPRLAGPAGDMLSGDGRNDLLAGGAGGDLLHGQGGDDILMDGAGSDTMWGGAGADVFVFVRDGQRDVVMDFDPARDRLDLSTLGLIHGRESVDIAQAGAGLLITAAGEEIELRGAGMLRPEMLTSAHLVDLWHIVGPPPDPQGSVSDDGPGGTLPMAGPAGEVLTGLGGADTLRGAGGDDVLLGDPGDAWFDVNAGRVVRLYQAVLDRAPDQAGLLGWVAALQDGARLPDVARGFVASPEFRAAYGGLDDAGFVTLLYQNVLGRDPGAAEVAYWAGQLQSGARDRAVVVADFAESPEFHHNTFLDTLGHGSTARAMEWSDDVFRLYQAVLDRAPNLGGLSYWAGELASGVALGEVIGGFMASPEFRGKYGALGDEAFVTQLYLNVLGRTPATQEVGYWAGQLESGARDRAEVVAGFAQSPEFRAATAGPLTGWMRSAAADDRLEPGAGRNLLFGGMFSDEFVFDIDAQGHHTIAGFEAWDVLRFGDFGYDGAEDALARMSQQGNDVLFSDRGVEVLLTDTLLSDIGADGVFVW</sequence>
<dbReference type="InterPro" id="IPR038255">
    <property type="entry name" value="PBS_linker_sf"/>
</dbReference>
<accession>A0A1H0CQP6</accession>
<dbReference type="RefSeq" id="WP_149786899.1">
    <property type="nucleotide sequence ID" value="NZ_FNIO01000001.1"/>
</dbReference>
<gene>
    <name evidence="2" type="ORF">SAMN05444142_101186</name>
</gene>
<feature type="domain" description="DUF4214" evidence="1">
    <location>
        <begin position="710"/>
        <end position="776"/>
    </location>
</feature>
<dbReference type="InterPro" id="IPR025282">
    <property type="entry name" value="DUF4214"/>
</dbReference>
<dbReference type="PRINTS" id="PR00313">
    <property type="entry name" value="CABNDNGRPT"/>
</dbReference>
<dbReference type="Gene3D" id="1.10.3130.20">
    <property type="entry name" value="Phycobilisome linker domain"/>
    <property type="match status" value="2"/>
</dbReference>
<dbReference type="EMBL" id="FQZZ01000001">
    <property type="protein sequence ID" value="SHJ41874.1"/>
    <property type="molecule type" value="Genomic_DNA"/>
</dbReference>
<evidence type="ECO:0000259" key="1">
    <source>
        <dbReference type="Pfam" id="PF13946"/>
    </source>
</evidence>
<evidence type="ECO:0000313" key="2">
    <source>
        <dbReference type="EMBL" id="SHJ41874.1"/>
    </source>
</evidence>
<protein>
    <recommendedName>
        <fullName evidence="1">DUF4214 domain-containing protein</fullName>
    </recommendedName>
</protein>
<organism evidence="2 3">
    <name type="scientific">Lutimaribacter pacificus</name>
    <dbReference type="NCBI Taxonomy" id="391948"/>
    <lineage>
        <taxon>Bacteria</taxon>
        <taxon>Pseudomonadati</taxon>
        <taxon>Pseudomonadota</taxon>
        <taxon>Alphaproteobacteria</taxon>
        <taxon>Rhodobacterales</taxon>
        <taxon>Roseobacteraceae</taxon>
        <taxon>Lutimaribacter</taxon>
    </lineage>
</organism>
<dbReference type="Pfam" id="PF13946">
    <property type="entry name" value="DUF4214"/>
    <property type="match status" value="2"/>
</dbReference>
<dbReference type="InterPro" id="IPR011049">
    <property type="entry name" value="Serralysin-like_metalloprot_C"/>
</dbReference>
<dbReference type="InterPro" id="IPR001343">
    <property type="entry name" value="Hemolysn_Ca-bd"/>
</dbReference>
<dbReference type="Pfam" id="PF00353">
    <property type="entry name" value="HemolysinCabind"/>
    <property type="match status" value="2"/>
</dbReference>
<dbReference type="SUPFAM" id="SSF51120">
    <property type="entry name" value="beta-Roll"/>
    <property type="match status" value="3"/>
</dbReference>